<evidence type="ECO:0000259" key="8">
    <source>
        <dbReference type="PROSITE" id="PS50850"/>
    </source>
</evidence>
<accession>A0A2R6QBI3</accession>
<evidence type="ECO:0000256" key="6">
    <source>
        <dbReference type="SAM" id="MobiDB-lite"/>
    </source>
</evidence>
<dbReference type="SUPFAM" id="SSF103473">
    <property type="entry name" value="MFS general substrate transporter"/>
    <property type="match status" value="2"/>
</dbReference>
<keyword evidence="5 7" id="KW-0472">Membrane</keyword>
<feature type="transmembrane region" description="Helical" evidence="7">
    <location>
        <begin position="489"/>
        <end position="508"/>
    </location>
</feature>
<comment type="caution">
    <text evidence="9">The sequence shown here is derived from an EMBL/GenBank/DDBJ whole genome shotgun (WGS) entry which is preliminary data.</text>
</comment>
<feature type="domain" description="Major facilitator superfamily (MFS) profile" evidence="8">
    <location>
        <begin position="1"/>
        <end position="512"/>
    </location>
</feature>
<organism evidence="9 10">
    <name type="scientific">Hermanssonia centrifuga</name>
    <dbReference type="NCBI Taxonomy" id="98765"/>
    <lineage>
        <taxon>Eukaryota</taxon>
        <taxon>Fungi</taxon>
        <taxon>Dikarya</taxon>
        <taxon>Basidiomycota</taxon>
        <taxon>Agaricomycotina</taxon>
        <taxon>Agaricomycetes</taxon>
        <taxon>Polyporales</taxon>
        <taxon>Meruliaceae</taxon>
        <taxon>Hermanssonia</taxon>
    </lineage>
</organism>
<dbReference type="Gene3D" id="1.20.1250.20">
    <property type="entry name" value="MFS general substrate transporter like domains"/>
    <property type="match status" value="1"/>
</dbReference>
<comment type="subcellular location">
    <subcellularLocation>
        <location evidence="1">Membrane</location>
        <topology evidence="1">Multi-pass membrane protein</topology>
    </subcellularLocation>
</comment>
<evidence type="ECO:0000256" key="4">
    <source>
        <dbReference type="ARBA" id="ARBA00022989"/>
    </source>
</evidence>
<feature type="compositionally biased region" description="Basic and acidic residues" evidence="6">
    <location>
        <begin position="549"/>
        <end position="564"/>
    </location>
</feature>
<dbReference type="Proteomes" id="UP000186601">
    <property type="component" value="Unassembled WGS sequence"/>
</dbReference>
<dbReference type="OrthoDB" id="5086884at2759"/>
<dbReference type="Gene3D" id="1.20.1720.10">
    <property type="entry name" value="Multidrug resistance protein D"/>
    <property type="match status" value="1"/>
</dbReference>
<keyword evidence="10" id="KW-1185">Reference proteome</keyword>
<dbReference type="AlphaFoldDB" id="A0A2R6QBI3"/>
<dbReference type="PANTHER" id="PTHR42718:SF9">
    <property type="entry name" value="MAJOR FACILITATOR SUPERFAMILY MULTIDRUG TRANSPORTER MFSC"/>
    <property type="match status" value="1"/>
</dbReference>
<dbReference type="InterPro" id="IPR020846">
    <property type="entry name" value="MFS_dom"/>
</dbReference>
<evidence type="ECO:0000256" key="3">
    <source>
        <dbReference type="ARBA" id="ARBA00022692"/>
    </source>
</evidence>
<sequence>MTVNGIGSDMHDRHDIKRALHRSQNTLVIRLRFNTEQQTASATAPSIALPTIGRDLDIVEYKLQWVISAYTLSSGCLLLFIGRLADLYGRKLTFLIGTVFMGVFALGCALSQNEISLDILRGIQGIGGAAIVPSSLGILAHAFPPSRARSVAFATFAAGAPMGGALGTLAGGALTQLTTPKWRSSFWLLLGLSAACFLGGFFTIDDDLPSTEEDKRIDWLGAFLVTAGLTLIVFVLSDGSIAPNGWKTGYIIALLIVGVVLLVLFLLWQRYLERVRSDPTIAASRWAPPPLMRLSIWTRSKGRMAVVLLIAFLEWCSFMSWNFWVQLYYQNFLQLSPVLTMVRFIPMFVTGCACNVVVALVVGRIDVVFLIVCGTLLTAAANLLFAVINVSSPYWAFGFPAAIVSVFGADFVFASGTLFVAKISLPHEQSVAGALFQTMTQLGSSFGLAITTIIFNTTLSKESGKYGVTVNKSGTNAPYLAQESAYKDAMWGGFAFGIIGALLAATFLRHVGIVGHKEGPKSSNDEEKVTVSTNPTMGDASSEVMTAEPGDRTDTEEEKPREKR</sequence>
<feature type="transmembrane region" description="Helical" evidence="7">
    <location>
        <begin position="249"/>
        <end position="268"/>
    </location>
</feature>
<evidence type="ECO:0000256" key="5">
    <source>
        <dbReference type="ARBA" id="ARBA00023136"/>
    </source>
</evidence>
<evidence type="ECO:0000313" key="9">
    <source>
        <dbReference type="EMBL" id="PSS05487.1"/>
    </source>
</evidence>
<feature type="transmembrane region" description="Helical" evidence="7">
    <location>
        <begin position="394"/>
        <end position="421"/>
    </location>
</feature>
<dbReference type="Pfam" id="PF07690">
    <property type="entry name" value="MFS_1"/>
    <property type="match status" value="2"/>
</dbReference>
<dbReference type="GO" id="GO:0022857">
    <property type="term" value="F:transmembrane transporter activity"/>
    <property type="evidence" value="ECO:0007669"/>
    <property type="project" value="InterPro"/>
</dbReference>
<reference evidence="9 10" key="1">
    <citation type="submission" date="2018-02" db="EMBL/GenBank/DDBJ databases">
        <title>Genome sequence of the basidiomycete white-rot fungus Phlebia centrifuga.</title>
        <authorList>
            <person name="Granchi Z."/>
            <person name="Peng M."/>
            <person name="de Vries R.P."/>
            <person name="Hilden K."/>
            <person name="Makela M.R."/>
            <person name="Grigoriev I."/>
            <person name="Riley R."/>
        </authorList>
    </citation>
    <scope>NUCLEOTIDE SEQUENCE [LARGE SCALE GENOMIC DNA]</scope>
    <source>
        <strain evidence="9 10">FBCC195</strain>
    </source>
</reference>
<dbReference type="GO" id="GO:0016020">
    <property type="term" value="C:membrane"/>
    <property type="evidence" value="ECO:0007669"/>
    <property type="project" value="UniProtKB-SubCell"/>
</dbReference>
<dbReference type="PROSITE" id="PS00216">
    <property type="entry name" value="SUGAR_TRANSPORT_1"/>
    <property type="match status" value="1"/>
</dbReference>
<feature type="transmembrane region" description="Helical" evidence="7">
    <location>
        <begin position="119"/>
        <end position="139"/>
    </location>
</feature>
<feature type="transmembrane region" description="Helical" evidence="7">
    <location>
        <begin position="302"/>
        <end position="324"/>
    </location>
</feature>
<feature type="transmembrane region" description="Helical" evidence="7">
    <location>
        <begin position="367"/>
        <end position="388"/>
    </location>
</feature>
<protein>
    <recommendedName>
        <fullName evidence="8">Major facilitator superfamily (MFS) profile domain-containing protein</fullName>
    </recommendedName>
</protein>
<dbReference type="EMBL" id="MLYV02000368">
    <property type="protein sequence ID" value="PSS05487.1"/>
    <property type="molecule type" value="Genomic_DNA"/>
</dbReference>
<dbReference type="InterPro" id="IPR005829">
    <property type="entry name" value="Sugar_transporter_CS"/>
</dbReference>
<feature type="transmembrane region" description="Helical" evidence="7">
    <location>
        <begin position="65"/>
        <end position="85"/>
    </location>
</feature>
<feature type="transmembrane region" description="Helical" evidence="7">
    <location>
        <begin position="151"/>
        <end position="174"/>
    </location>
</feature>
<dbReference type="PANTHER" id="PTHR42718">
    <property type="entry name" value="MAJOR FACILITATOR SUPERFAMILY MULTIDRUG TRANSPORTER MFSC"/>
    <property type="match status" value="1"/>
</dbReference>
<feature type="transmembrane region" description="Helical" evidence="7">
    <location>
        <begin position="217"/>
        <end position="237"/>
    </location>
</feature>
<feature type="transmembrane region" description="Helical" evidence="7">
    <location>
        <begin position="92"/>
        <end position="113"/>
    </location>
</feature>
<evidence type="ECO:0000256" key="7">
    <source>
        <dbReference type="SAM" id="Phobius"/>
    </source>
</evidence>
<dbReference type="InterPro" id="IPR036259">
    <property type="entry name" value="MFS_trans_sf"/>
</dbReference>
<evidence type="ECO:0000313" key="10">
    <source>
        <dbReference type="Proteomes" id="UP000186601"/>
    </source>
</evidence>
<evidence type="ECO:0000256" key="1">
    <source>
        <dbReference type="ARBA" id="ARBA00004141"/>
    </source>
</evidence>
<feature type="transmembrane region" description="Helical" evidence="7">
    <location>
        <begin position="186"/>
        <end position="205"/>
    </location>
</feature>
<keyword evidence="4 7" id="KW-1133">Transmembrane helix</keyword>
<keyword evidence="3 7" id="KW-0812">Transmembrane</keyword>
<dbReference type="STRING" id="98765.A0A2R6QBI3"/>
<dbReference type="PROSITE" id="PS50850">
    <property type="entry name" value="MFS"/>
    <property type="match status" value="1"/>
</dbReference>
<gene>
    <name evidence="9" type="ORF">PHLCEN_2v3769</name>
</gene>
<keyword evidence="2" id="KW-0813">Transport</keyword>
<evidence type="ECO:0000256" key="2">
    <source>
        <dbReference type="ARBA" id="ARBA00022448"/>
    </source>
</evidence>
<proteinExistence type="predicted"/>
<feature type="region of interest" description="Disordered" evidence="6">
    <location>
        <begin position="515"/>
        <end position="564"/>
    </location>
</feature>
<feature type="transmembrane region" description="Helical" evidence="7">
    <location>
        <begin position="344"/>
        <end position="362"/>
    </location>
</feature>
<dbReference type="InterPro" id="IPR011701">
    <property type="entry name" value="MFS"/>
</dbReference>
<feature type="transmembrane region" description="Helical" evidence="7">
    <location>
        <begin position="433"/>
        <end position="455"/>
    </location>
</feature>
<feature type="compositionally biased region" description="Basic and acidic residues" evidence="6">
    <location>
        <begin position="515"/>
        <end position="529"/>
    </location>
</feature>
<name>A0A2R6QBI3_9APHY</name>